<evidence type="ECO:0000256" key="3">
    <source>
        <dbReference type="ARBA" id="ARBA00022888"/>
    </source>
</evidence>
<name>A0A7K2IZV5_9ACTN</name>
<dbReference type="PANTHER" id="PTHR43284">
    <property type="entry name" value="ASPARAGINE SYNTHETASE (GLUTAMINE-HYDROLYZING)"/>
    <property type="match status" value="1"/>
</dbReference>
<organism evidence="6 7">
    <name type="scientific">Nocardiopsis alba</name>
    <dbReference type="NCBI Taxonomy" id="53437"/>
    <lineage>
        <taxon>Bacteria</taxon>
        <taxon>Bacillati</taxon>
        <taxon>Actinomycetota</taxon>
        <taxon>Actinomycetes</taxon>
        <taxon>Streptosporangiales</taxon>
        <taxon>Nocardiopsidaceae</taxon>
        <taxon>Nocardiopsis</taxon>
    </lineage>
</organism>
<evidence type="ECO:0000256" key="1">
    <source>
        <dbReference type="ARBA" id="ARBA00005187"/>
    </source>
</evidence>
<dbReference type="InterPro" id="IPR014729">
    <property type="entry name" value="Rossmann-like_a/b/a_fold"/>
</dbReference>
<evidence type="ECO:0000313" key="7">
    <source>
        <dbReference type="Proteomes" id="UP000467124"/>
    </source>
</evidence>
<feature type="domain" description="Asparagine synthetase" evidence="5">
    <location>
        <begin position="195"/>
        <end position="584"/>
    </location>
</feature>
<reference evidence="6 7" key="1">
    <citation type="journal article" date="2019" name="Nat. Commun.">
        <title>The antimicrobial potential of Streptomyces from insect microbiomes.</title>
        <authorList>
            <person name="Chevrette M.G."/>
            <person name="Carlson C.M."/>
            <person name="Ortega H.E."/>
            <person name="Thomas C."/>
            <person name="Ananiev G.E."/>
            <person name="Barns K.J."/>
            <person name="Book A.J."/>
            <person name="Cagnazzo J."/>
            <person name="Carlos C."/>
            <person name="Flanigan W."/>
            <person name="Grubbs K.J."/>
            <person name="Horn H.A."/>
            <person name="Hoffmann F.M."/>
            <person name="Klassen J.L."/>
            <person name="Knack J.J."/>
            <person name="Lewin G.R."/>
            <person name="McDonald B.R."/>
            <person name="Muller L."/>
            <person name="Melo W.G.P."/>
            <person name="Pinto-Tomas A.A."/>
            <person name="Schmitz A."/>
            <person name="Wendt-Pienkowski E."/>
            <person name="Wildman S."/>
            <person name="Zhao M."/>
            <person name="Zhang F."/>
            <person name="Bugni T.S."/>
            <person name="Andes D.R."/>
            <person name="Pupo M.T."/>
            <person name="Currie C.R."/>
        </authorList>
    </citation>
    <scope>NUCLEOTIDE SEQUENCE [LARGE SCALE GENOMIC DNA]</scope>
    <source>
        <strain evidence="6 7">SID5840</strain>
    </source>
</reference>
<comment type="caution">
    <text evidence="6">The sequence shown here is derived from an EMBL/GenBank/DDBJ whole genome shotgun (WGS) entry which is preliminary data.</text>
</comment>
<evidence type="ECO:0000256" key="2">
    <source>
        <dbReference type="ARBA" id="ARBA00012737"/>
    </source>
</evidence>
<keyword evidence="3" id="KW-0061">Asparagine biosynthesis</keyword>
<dbReference type="InterPro" id="IPR051786">
    <property type="entry name" value="ASN_synthetase/amidase"/>
</dbReference>
<dbReference type="GO" id="GO:0006529">
    <property type="term" value="P:asparagine biosynthetic process"/>
    <property type="evidence" value="ECO:0007669"/>
    <property type="project" value="UniProtKB-KW"/>
</dbReference>
<protein>
    <recommendedName>
        <fullName evidence="2">asparagine synthase (glutamine-hydrolyzing)</fullName>
        <ecNumber evidence="2">6.3.5.4</ecNumber>
    </recommendedName>
</protein>
<gene>
    <name evidence="6" type="ORF">GTW20_25480</name>
</gene>
<dbReference type="EC" id="6.3.5.4" evidence="2"/>
<dbReference type="SUPFAM" id="SSF52402">
    <property type="entry name" value="Adenine nucleotide alpha hydrolases-like"/>
    <property type="match status" value="1"/>
</dbReference>
<dbReference type="NCBIfam" id="NF033561">
    <property type="entry name" value="macrolact_Ik_Al"/>
    <property type="match status" value="1"/>
</dbReference>
<evidence type="ECO:0000256" key="4">
    <source>
        <dbReference type="ARBA" id="ARBA00048741"/>
    </source>
</evidence>
<dbReference type="RefSeq" id="WP_161112138.1">
    <property type="nucleotide sequence ID" value="NZ_WWHY01000001.1"/>
</dbReference>
<evidence type="ECO:0000313" key="6">
    <source>
        <dbReference type="EMBL" id="MYR35521.1"/>
    </source>
</evidence>
<dbReference type="AlphaFoldDB" id="A0A7K2IZV5"/>
<dbReference type="SUPFAM" id="SSF56235">
    <property type="entry name" value="N-terminal nucleophile aminohydrolases (Ntn hydrolases)"/>
    <property type="match status" value="1"/>
</dbReference>
<dbReference type="Proteomes" id="UP000467124">
    <property type="component" value="Unassembled WGS sequence"/>
</dbReference>
<dbReference type="GO" id="GO:0004066">
    <property type="term" value="F:asparagine synthase (glutamine-hydrolyzing) activity"/>
    <property type="evidence" value="ECO:0007669"/>
    <property type="project" value="UniProtKB-EC"/>
</dbReference>
<evidence type="ECO:0000259" key="5">
    <source>
        <dbReference type="Pfam" id="PF00733"/>
    </source>
</evidence>
<dbReference type="PANTHER" id="PTHR43284:SF1">
    <property type="entry name" value="ASPARAGINE SYNTHETASE"/>
    <property type="match status" value="1"/>
</dbReference>
<dbReference type="InterPro" id="IPR001962">
    <property type="entry name" value="Asn_synthase"/>
</dbReference>
<dbReference type="Gene3D" id="3.40.50.620">
    <property type="entry name" value="HUPs"/>
    <property type="match status" value="2"/>
</dbReference>
<dbReference type="GO" id="GO:0005829">
    <property type="term" value="C:cytosol"/>
    <property type="evidence" value="ECO:0007669"/>
    <property type="project" value="TreeGrafter"/>
</dbReference>
<proteinExistence type="predicted"/>
<dbReference type="InterPro" id="IPR029055">
    <property type="entry name" value="Ntn_hydrolases_N"/>
</dbReference>
<dbReference type="Pfam" id="PF00733">
    <property type="entry name" value="Asn_synthase"/>
    <property type="match status" value="1"/>
</dbReference>
<dbReference type="Gene3D" id="3.60.20.10">
    <property type="entry name" value="Glutamine Phosphoribosylpyrophosphate, subunit 1, domain 1"/>
    <property type="match status" value="1"/>
</dbReference>
<keyword evidence="3" id="KW-0028">Amino-acid biosynthesis</keyword>
<sequence length="604" mass="63814">MRWFGGFSGMGAVSRVPVHRRSLWPGAQDCWAIGTWPEHEARTAVVGGRAVAVMGPCGVTEPELRHMASRGVPDDVARLWPGSYAVVQVTDEATTVWTDLGGACPIYTTTTAGGTYWASSSRALAGLDGAAPDLDRLAAWLLAPSVTALVEGRSAFTGVSLVPSGHRLTLPRKGGSSIQRVWWPTSRSGSSALRLREELTAAVRVRIDTASTPTADLSGGYDSTALALLTVEAGSPVTGVTVHPAGRVSGGDLDHARRTAEYSGIVHRLMPLDAEHAPYSHLTGIPVVDEPAPSTIAYARFSGQLAWMRDEIGTDCHFTGDGGDSLLCSPPIMLADLIAVRHIRRAWTETTRWARLRRLAATPLLLSALRTSRTSRADAFQALAAELRMGRPQRSMDGDVGWCAADAVPPWATDDARRRASRMATEVAAQTTPVPAGEFASTTAAEGMAEVGRSARADVQLAEAAGVPLHNPFIDSRVIDAYLSIPLDQRPGPADYKPVLAEAMKGLFPVELAHRTTKGDFNPDHYGGMRANLAALHTLAHGRLAAAGLVDPASLRRTLSMAAAGVPVALSAVEPAVAAEAWLRSLETAEPVGWTAADQTKGGA</sequence>
<accession>A0A7K2IZV5</accession>
<comment type="pathway">
    <text evidence="1">Amino-acid biosynthesis; L-asparagine biosynthesis; L-asparagine from L-aspartate (L-Gln route): step 1/1.</text>
</comment>
<comment type="catalytic activity">
    <reaction evidence="4">
        <text>L-aspartate + L-glutamine + ATP + H2O = L-asparagine + L-glutamate + AMP + diphosphate + H(+)</text>
        <dbReference type="Rhea" id="RHEA:12228"/>
        <dbReference type="ChEBI" id="CHEBI:15377"/>
        <dbReference type="ChEBI" id="CHEBI:15378"/>
        <dbReference type="ChEBI" id="CHEBI:29985"/>
        <dbReference type="ChEBI" id="CHEBI:29991"/>
        <dbReference type="ChEBI" id="CHEBI:30616"/>
        <dbReference type="ChEBI" id="CHEBI:33019"/>
        <dbReference type="ChEBI" id="CHEBI:58048"/>
        <dbReference type="ChEBI" id="CHEBI:58359"/>
        <dbReference type="ChEBI" id="CHEBI:456215"/>
        <dbReference type="EC" id="6.3.5.4"/>
    </reaction>
</comment>
<dbReference type="EMBL" id="WWHY01000001">
    <property type="protein sequence ID" value="MYR35521.1"/>
    <property type="molecule type" value="Genomic_DNA"/>
</dbReference>